<evidence type="ECO:0000256" key="1">
    <source>
        <dbReference type="SAM" id="MobiDB-lite"/>
    </source>
</evidence>
<dbReference type="EMBL" id="JARKIF010000040">
    <property type="protein sequence ID" value="KAJ7609390.1"/>
    <property type="molecule type" value="Genomic_DNA"/>
</dbReference>
<keyword evidence="3" id="KW-1185">Reference proteome</keyword>
<feature type="region of interest" description="Disordered" evidence="1">
    <location>
        <begin position="82"/>
        <end position="107"/>
    </location>
</feature>
<name>A0AAD7FB20_9AGAR</name>
<evidence type="ECO:0000313" key="3">
    <source>
        <dbReference type="Proteomes" id="UP001221142"/>
    </source>
</evidence>
<accession>A0AAD7FB20</accession>
<dbReference type="Proteomes" id="UP001221142">
    <property type="component" value="Unassembled WGS sequence"/>
</dbReference>
<comment type="caution">
    <text evidence="2">The sequence shown here is derived from an EMBL/GenBank/DDBJ whole genome shotgun (WGS) entry which is preliminary data.</text>
</comment>
<protein>
    <submittedName>
        <fullName evidence="2">Uncharacterized protein</fullName>
    </submittedName>
</protein>
<sequence>MFRAGLEPESPTKPALRLDRAQGSGLAVYQTAESLATGRLSDIAGITYQVSFVVYQAIPRYKINFARRPGLQAWAGLDAGSGSGLGNVEPKPDKAQPKPGLSSPARP</sequence>
<reference evidence="2" key="1">
    <citation type="submission" date="2023-03" db="EMBL/GenBank/DDBJ databases">
        <title>Massive genome expansion in bonnet fungi (Mycena s.s.) driven by repeated elements and novel gene families across ecological guilds.</title>
        <authorList>
            <consortium name="Lawrence Berkeley National Laboratory"/>
            <person name="Harder C.B."/>
            <person name="Miyauchi S."/>
            <person name="Viragh M."/>
            <person name="Kuo A."/>
            <person name="Thoen E."/>
            <person name="Andreopoulos B."/>
            <person name="Lu D."/>
            <person name="Skrede I."/>
            <person name="Drula E."/>
            <person name="Henrissat B."/>
            <person name="Morin E."/>
            <person name="Kohler A."/>
            <person name="Barry K."/>
            <person name="LaButti K."/>
            <person name="Morin E."/>
            <person name="Salamov A."/>
            <person name="Lipzen A."/>
            <person name="Mereny Z."/>
            <person name="Hegedus B."/>
            <person name="Baldrian P."/>
            <person name="Stursova M."/>
            <person name="Weitz H."/>
            <person name="Taylor A."/>
            <person name="Grigoriev I.V."/>
            <person name="Nagy L.G."/>
            <person name="Martin F."/>
            <person name="Kauserud H."/>
        </authorList>
    </citation>
    <scope>NUCLEOTIDE SEQUENCE</scope>
    <source>
        <strain evidence="2">9284</strain>
    </source>
</reference>
<organism evidence="2 3">
    <name type="scientific">Roridomyces roridus</name>
    <dbReference type="NCBI Taxonomy" id="1738132"/>
    <lineage>
        <taxon>Eukaryota</taxon>
        <taxon>Fungi</taxon>
        <taxon>Dikarya</taxon>
        <taxon>Basidiomycota</taxon>
        <taxon>Agaricomycotina</taxon>
        <taxon>Agaricomycetes</taxon>
        <taxon>Agaricomycetidae</taxon>
        <taxon>Agaricales</taxon>
        <taxon>Marasmiineae</taxon>
        <taxon>Mycenaceae</taxon>
        <taxon>Roridomyces</taxon>
    </lineage>
</organism>
<gene>
    <name evidence="2" type="ORF">FB45DRAFT_876494</name>
</gene>
<dbReference type="AlphaFoldDB" id="A0AAD7FB20"/>
<proteinExistence type="predicted"/>
<evidence type="ECO:0000313" key="2">
    <source>
        <dbReference type="EMBL" id="KAJ7609390.1"/>
    </source>
</evidence>